<evidence type="ECO:0000313" key="1">
    <source>
        <dbReference type="EMBL" id="MFD1608656.1"/>
    </source>
</evidence>
<organism evidence="1 2">
    <name type="scientific">Oceanobacillus luteolus</name>
    <dbReference type="NCBI Taxonomy" id="1274358"/>
    <lineage>
        <taxon>Bacteria</taxon>
        <taxon>Bacillati</taxon>
        <taxon>Bacillota</taxon>
        <taxon>Bacilli</taxon>
        <taxon>Bacillales</taxon>
        <taxon>Bacillaceae</taxon>
        <taxon>Oceanobacillus</taxon>
    </lineage>
</organism>
<dbReference type="SUPFAM" id="SSF53067">
    <property type="entry name" value="Actin-like ATPase domain"/>
    <property type="match status" value="1"/>
</dbReference>
<accession>A0ABW4HTI0</accession>
<dbReference type="RefSeq" id="WP_379598033.1">
    <property type="nucleotide sequence ID" value="NZ_JBHUDE010000124.1"/>
</dbReference>
<keyword evidence="2" id="KW-1185">Reference proteome</keyword>
<dbReference type="Gene3D" id="3.30.420.40">
    <property type="match status" value="1"/>
</dbReference>
<evidence type="ECO:0008006" key="3">
    <source>
        <dbReference type="Google" id="ProtNLM"/>
    </source>
</evidence>
<dbReference type="Proteomes" id="UP001597221">
    <property type="component" value="Unassembled WGS sequence"/>
</dbReference>
<proteinExistence type="predicted"/>
<name>A0ABW4HTI0_9BACI</name>
<reference evidence="2" key="1">
    <citation type="journal article" date="2019" name="Int. J. Syst. Evol. Microbiol.">
        <title>The Global Catalogue of Microorganisms (GCM) 10K type strain sequencing project: providing services to taxonomists for standard genome sequencing and annotation.</title>
        <authorList>
            <consortium name="The Broad Institute Genomics Platform"/>
            <consortium name="The Broad Institute Genome Sequencing Center for Infectious Disease"/>
            <person name="Wu L."/>
            <person name="Ma J."/>
        </authorList>
    </citation>
    <scope>NUCLEOTIDE SEQUENCE [LARGE SCALE GENOMIC DNA]</scope>
    <source>
        <strain evidence="2">CGMCC 1.12376</strain>
    </source>
</reference>
<comment type="caution">
    <text evidence="1">The sequence shown here is derived from an EMBL/GenBank/DDBJ whole genome shotgun (WGS) entry which is preliminary data.</text>
</comment>
<sequence length="71" mass="7933">MSNITFALDIGTRSVTGVLIEKDMSKIRLIDYCIIEHDERSMRDGQIHDVVAVANTIKEVKSRLEAKIGTS</sequence>
<gene>
    <name evidence="1" type="ORF">ACFSBH_13575</name>
</gene>
<protein>
    <recommendedName>
        <fullName evidence="3">Cell division protein FtsA</fullName>
    </recommendedName>
</protein>
<dbReference type="EMBL" id="JBHUDE010000124">
    <property type="protein sequence ID" value="MFD1608656.1"/>
    <property type="molecule type" value="Genomic_DNA"/>
</dbReference>
<dbReference type="InterPro" id="IPR043129">
    <property type="entry name" value="ATPase_NBD"/>
</dbReference>
<evidence type="ECO:0000313" key="2">
    <source>
        <dbReference type="Proteomes" id="UP001597221"/>
    </source>
</evidence>